<comment type="similarity">
    <text evidence="1">Belongs to the peptidase C40 family.</text>
</comment>
<dbReference type="Proteomes" id="UP000001401">
    <property type="component" value="Chromosome"/>
</dbReference>
<dbReference type="Gene3D" id="1.10.101.10">
    <property type="entry name" value="PGBD-like superfamily/PGBD"/>
    <property type="match status" value="2"/>
</dbReference>
<dbReference type="KEGG" id="bco:Bcell_2179"/>
<dbReference type="SUPFAM" id="SSF54001">
    <property type="entry name" value="Cysteine proteinases"/>
    <property type="match status" value="1"/>
</dbReference>
<keyword evidence="3" id="KW-0378">Hydrolase</keyword>
<reference evidence="6 7" key="1">
    <citation type="submission" date="2010-12" db="EMBL/GenBank/DDBJ databases">
        <title>Complete sequence of Bacillus cellulosilyticus DSM 2522.</title>
        <authorList>
            <consortium name="US DOE Joint Genome Institute"/>
            <person name="Lucas S."/>
            <person name="Copeland A."/>
            <person name="Lapidus A."/>
            <person name="Cheng J.-F."/>
            <person name="Bruce D."/>
            <person name="Goodwin L."/>
            <person name="Pitluck S."/>
            <person name="Chertkov O."/>
            <person name="Detter J.C."/>
            <person name="Han C."/>
            <person name="Tapia R."/>
            <person name="Land M."/>
            <person name="Hauser L."/>
            <person name="Jeffries C."/>
            <person name="Kyrpides N."/>
            <person name="Ivanova N."/>
            <person name="Mikhailova N."/>
            <person name="Brumm P."/>
            <person name="Mead D."/>
            <person name="Woyke T."/>
        </authorList>
    </citation>
    <scope>NUCLEOTIDE SEQUENCE [LARGE SCALE GENOMIC DNA]</scope>
    <source>
        <strain evidence="7">ATCC 21833 / DSM 2522 / FERM P-1141 / JCM 9156 / N-4</strain>
    </source>
</reference>
<dbReference type="HOGENOM" id="CLU_580948_0_0_9"/>
<evidence type="ECO:0000256" key="2">
    <source>
        <dbReference type="ARBA" id="ARBA00022670"/>
    </source>
</evidence>
<accession>E6U262</accession>
<dbReference type="Pfam" id="PF00877">
    <property type="entry name" value="NLPC_P60"/>
    <property type="match status" value="1"/>
</dbReference>
<dbReference type="GO" id="GO:0006508">
    <property type="term" value="P:proteolysis"/>
    <property type="evidence" value="ECO:0007669"/>
    <property type="project" value="UniProtKB-KW"/>
</dbReference>
<proteinExistence type="inferred from homology"/>
<keyword evidence="4" id="KW-0788">Thiol protease</keyword>
<dbReference type="InterPro" id="IPR051202">
    <property type="entry name" value="Peptidase_C40"/>
</dbReference>
<sequence length="470" mass="52557">MSRFRLRDHKGTILFSSVVAGAALAPIITSMPNESNVEHDEKLVAFPQPLSSSAQIDVQSPYAQSLPVFQHSNTLNNNLFDQSKNQNFLTTSSLAERTSAVKAKNVPTEKSLRLIINQLANEEFEIKTDTNKNVWPVDTVLSIGDHGPKVKIIQEHLSEIGYYVQEIDGLYGEKTEKAVERYQKEHGLNITGKVDHETIIYLVGIKQIVTRDISDEETGEDLNTIYYPNQDDNENKVYTKATTHGMKDDDDITPSYFQYGDEHEDIKELQELLNKAGYYNGTIDGIYGSNTQQAVRMLQRDNDLMVDGLAGDQVFDFLKSSDLKKIADNLEKSQVESTKNENNSKETIEKSSNSMENIIARGEQLIGTPYLWGGTSPSGFDCSGFLLYVFKQEGLSLPRSIVDIWNASSSVSEPSRGDLVFFETYKKGPSHAGIYLGNGAFLHTGTSTGVTISHLDESYWKNRYLGAKRF</sequence>
<dbReference type="InterPro" id="IPR036366">
    <property type="entry name" value="PGBDSf"/>
</dbReference>
<evidence type="ECO:0000313" key="6">
    <source>
        <dbReference type="EMBL" id="ADU30440.1"/>
    </source>
</evidence>
<dbReference type="InterPro" id="IPR000064">
    <property type="entry name" value="NLP_P60_dom"/>
</dbReference>
<dbReference type="EMBL" id="CP002394">
    <property type="protein sequence ID" value="ADU30440.1"/>
    <property type="molecule type" value="Genomic_DNA"/>
</dbReference>
<evidence type="ECO:0000256" key="3">
    <source>
        <dbReference type="ARBA" id="ARBA00022801"/>
    </source>
</evidence>
<keyword evidence="2" id="KW-0645">Protease</keyword>
<dbReference type="PROSITE" id="PS51935">
    <property type="entry name" value="NLPC_P60"/>
    <property type="match status" value="1"/>
</dbReference>
<organism evidence="6 7">
    <name type="scientific">Evansella cellulosilytica (strain ATCC 21833 / DSM 2522 / FERM P-1141 / JCM 9156 / N-4)</name>
    <name type="common">Bacillus cellulosilyticus</name>
    <dbReference type="NCBI Taxonomy" id="649639"/>
    <lineage>
        <taxon>Bacteria</taxon>
        <taxon>Bacillati</taxon>
        <taxon>Bacillota</taxon>
        <taxon>Bacilli</taxon>
        <taxon>Bacillales</taxon>
        <taxon>Bacillaceae</taxon>
        <taxon>Evansella</taxon>
    </lineage>
</organism>
<evidence type="ECO:0000259" key="5">
    <source>
        <dbReference type="PROSITE" id="PS51935"/>
    </source>
</evidence>
<gene>
    <name evidence="6" type="ordered locus">Bcell_2179</name>
</gene>
<dbReference type="SUPFAM" id="SSF47090">
    <property type="entry name" value="PGBD-like"/>
    <property type="match status" value="2"/>
</dbReference>
<keyword evidence="7" id="KW-1185">Reference proteome</keyword>
<evidence type="ECO:0000256" key="4">
    <source>
        <dbReference type="ARBA" id="ARBA00022807"/>
    </source>
</evidence>
<dbReference type="eggNOG" id="COG0791">
    <property type="taxonomic scope" value="Bacteria"/>
</dbReference>
<name>E6U262_EVAC2</name>
<dbReference type="Pfam" id="PF01471">
    <property type="entry name" value="PG_binding_1"/>
    <property type="match status" value="2"/>
</dbReference>
<dbReference type="PANTHER" id="PTHR47053">
    <property type="entry name" value="MUREIN DD-ENDOPEPTIDASE MEPH-RELATED"/>
    <property type="match status" value="1"/>
</dbReference>
<dbReference type="GO" id="GO:0008234">
    <property type="term" value="F:cysteine-type peptidase activity"/>
    <property type="evidence" value="ECO:0007669"/>
    <property type="project" value="UniProtKB-KW"/>
</dbReference>
<dbReference type="InterPro" id="IPR002477">
    <property type="entry name" value="Peptidoglycan-bd-like"/>
</dbReference>
<feature type="domain" description="NlpC/P60" evidence="5">
    <location>
        <begin position="352"/>
        <end position="470"/>
    </location>
</feature>
<dbReference type="RefSeq" id="WP_013488776.1">
    <property type="nucleotide sequence ID" value="NC_014829.1"/>
</dbReference>
<dbReference type="STRING" id="649639.Bcell_2179"/>
<dbReference type="Gene3D" id="3.90.1720.10">
    <property type="entry name" value="endopeptidase domain like (from Nostoc punctiforme)"/>
    <property type="match status" value="1"/>
</dbReference>
<protein>
    <submittedName>
        <fullName evidence="6">NLP/P60 protein</fullName>
    </submittedName>
</protein>
<dbReference type="PANTHER" id="PTHR47053:SF1">
    <property type="entry name" value="MUREIN DD-ENDOPEPTIDASE MEPH-RELATED"/>
    <property type="match status" value="1"/>
</dbReference>
<dbReference type="OrthoDB" id="9813368at2"/>
<dbReference type="AlphaFoldDB" id="E6U262"/>
<evidence type="ECO:0000256" key="1">
    <source>
        <dbReference type="ARBA" id="ARBA00007074"/>
    </source>
</evidence>
<evidence type="ECO:0000313" key="7">
    <source>
        <dbReference type="Proteomes" id="UP000001401"/>
    </source>
</evidence>
<dbReference type="InterPro" id="IPR038765">
    <property type="entry name" value="Papain-like_cys_pep_sf"/>
</dbReference>
<dbReference type="InterPro" id="IPR036365">
    <property type="entry name" value="PGBD-like_sf"/>
</dbReference>
<dbReference type="eggNOG" id="COG3409">
    <property type="taxonomic scope" value="Bacteria"/>
</dbReference>